<dbReference type="Gene3D" id="3.50.50.60">
    <property type="entry name" value="FAD/NAD(P)-binding domain"/>
    <property type="match status" value="1"/>
</dbReference>
<evidence type="ECO:0000313" key="6">
    <source>
        <dbReference type="EMBL" id="MDY0393533.1"/>
    </source>
</evidence>
<keyword evidence="2" id="KW-0285">Flavoprotein</keyword>
<comment type="caution">
    <text evidence="6">The sequence shown here is derived from an EMBL/GenBank/DDBJ whole genome shotgun (WGS) entry which is preliminary data.</text>
</comment>
<dbReference type="Proteomes" id="UP001281447">
    <property type="component" value="Unassembled WGS sequence"/>
</dbReference>
<dbReference type="InterPro" id="IPR050315">
    <property type="entry name" value="FAD-oxidoreductase_2"/>
</dbReference>
<dbReference type="InterPro" id="IPR003953">
    <property type="entry name" value="FAD-dep_OxRdtase_2_FAD-bd"/>
</dbReference>
<keyword evidence="4" id="KW-0560">Oxidoreductase</keyword>
<evidence type="ECO:0000256" key="1">
    <source>
        <dbReference type="ARBA" id="ARBA00001974"/>
    </source>
</evidence>
<keyword evidence="7" id="KW-1185">Reference proteome</keyword>
<evidence type="ECO:0000313" key="7">
    <source>
        <dbReference type="Proteomes" id="UP001281447"/>
    </source>
</evidence>
<dbReference type="PANTHER" id="PTHR43400:SF7">
    <property type="entry name" value="FAD-DEPENDENT OXIDOREDUCTASE 2 FAD BINDING DOMAIN-CONTAINING PROTEIN"/>
    <property type="match status" value="1"/>
</dbReference>
<gene>
    <name evidence="6" type="ORF">RWE15_02645</name>
</gene>
<protein>
    <submittedName>
        <fullName evidence="6">FAD-binding protein</fullName>
    </submittedName>
</protein>
<reference evidence="6 7" key="1">
    <citation type="submission" date="2023-10" db="EMBL/GenBank/DDBJ databases">
        <title>Virgibacillus halophilus 5B73C genome.</title>
        <authorList>
            <person name="Miliotis G."/>
            <person name="Sengupta P."/>
            <person name="Hameed A."/>
            <person name="Chuvochina M."/>
            <person name="Mcdonagh F."/>
            <person name="Simpson A.C."/>
            <person name="Singh N.K."/>
            <person name="Rekha P.D."/>
            <person name="Raman K."/>
            <person name="Hugenholtz P."/>
            <person name="Venkateswaran K."/>
        </authorList>
    </citation>
    <scope>NUCLEOTIDE SEQUENCE [LARGE SCALE GENOMIC DNA]</scope>
    <source>
        <strain evidence="6 7">5B73C</strain>
    </source>
</reference>
<sequence length="216" mass="24365">MRNSKNVFDLVVIGTGNAALCAAIAAKENGANVLMVEKGTKHKRGGNSFFTDGAIRFAYNDMTGIQKILTDLNKEEVQHIVMPIYTEDDYYADIMRVTKNKSEPELARQLVSNSFETIQWMKEQGVQFELNENQSFEKDGKLQFWGGLPIKTRRKGIGLIETLIARAEEMGVEIIYETRAVKLKKAEGKISGLIVIQNGAKKDYPCKNCCFGMWWI</sequence>
<evidence type="ECO:0000256" key="4">
    <source>
        <dbReference type="ARBA" id="ARBA00023002"/>
    </source>
</evidence>
<dbReference type="EMBL" id="JAWDIP010000003">
    <property type="protein sequence ID" value="MDY0393533.1"/>
    <property type="molecule type" value="Genomic_DNA"/>
</dbReference>
<organism evidence="6 7">
    <name type="scientific">Tigheibacillus halophilus</name>
    <dbReference type="NCBI Taxonomy" id="361280"/>
    <lineage>
        <taxon>Bacteria</taxon>
        <taxon>Bacillati</taxon>
        <taxon>Bacillota</taxon>
        <taxon>Bacilli</taxon>
        <taxon>Bacillales</taxon>
        <taxon>Bacillaceae</taxon>
        <taxon>Tigheibacillus</taxon>
    </lineage>
</organism>
<feature type="domain" description="FAD-dependent oxidoreductase 2 FAD-binding" evidence="5">
    <location>
        <begin position="9"/>
        <end position="200"/>
    </location>
</feature>
<evidence type="ECO:0000256" key="3">
    <source>
        <dbReference type="ARBA" id="ARBA00022827"/>
    </source>
</evidence>
<evidence type="ECO:0000256" key="2">
    <source>
        <dbReference type="ARBA" id="ARBA00022630"/>
    </source>
</evidence>
<dbReference type="PANTHER" id="PTHR43400">
    <property type="entry name" value="FUMARATE REDUCTASE"/>
    <property type="match status" value="1"/>
</dbReference>
<comment type="cofactor">
    <cofactor evidence="1">
        <name>FAD</name>
        <dbReference type="ChEBI" id="CHEBI:57692"/>
    </cofactor>
</comment>
<accession>A0ABU5C2J8</accession>
<dbReference type="SUPFAM" id="SSF51905">
    <property type="entry name" value="FAD/NAD(P)-binding domain"/>
    <property type="match status" value="1"/>
</dbReference>
<name>A0ABU5C2J8_9BACI</name>
<evidence type="ECO:0000259" key="5">
    <source>
        <dbReference type="Pfam" id="PF00890"/>
    </source>
</evidence>
<dbReference type="Pfam" id="PF00890">
    <property type="entry name" value="FAD_binding_2"/>
    <property type="match status" value="1"/>
</dbReference>
<proteinExistence type="predicted"/>
<keyword evidence="3" id="KW-0274">FAD</keyword>
<dbReference type="InterPro" id="IPR036188">
    <property type="entry name" value="FAD/NAD-bd_sf"/>
</dbReference>